<dbReference type="EMBL" id="CAAE01014710">
    <property type="protein sequence ID" value="CAG03221.1"/>
    <property type="molecule type" value="Genomic_DNA"/>
</dbReference>
<dbReference type="InterPro" id="IPR023608">
    <property type="entry name" value="Transglutaminase_animal"/>
</dbReference>
<feature type="domain" description="Transglutaminase C-terminal" evidence="10">
    <location>
        <begin position="460"/>
        <end position="522"/>
    </location>
</feature>
<feature type="domain" description="Transglutaminase C-terminal" evidence="10">
    <location>
        <begin position="597"/>
        <end position="694"/>
    </location>
</feature>
<dbReference type="KEGG" id="tng:GSTEN00022554G001"/>
<proteinExistence type="inferred from homology"/>
<evidence type="ECO:0000259" key="9">
    <source>
        <dbReference type="Pfam" id="PF00868"/>
    </source>
</evidence>
<dbReference type="InterPro" id="IPR014756">
    <property type="entry name" value="Ig_E-set"/>
</dbReference>
<dbReference type="GO" id="GO:0005739">
    <property type="term" value="C:mitochondrion"/>
    <property type="evidence" value="ECO:0007669"/>
    <property type="project" value="TreeGrafter"/>
</dbReference>
<feature type="active site" evidence="6">
    <location>
        <position position="343"/>
    </location>
</feature>
<feature type="domain" description="Transglutaminase N-terminal" evidence="9">
    <location>
        <begin position="3"/>
        <end position="116"/>
    </location>
</feature>
<dbReference type="SUPFAM" id="SSF54001">
    <property type="entry name" value="Cysteine proteinases"/>
    <property type="match status" value="1"/>
</dbReference>
<name>Q4S811_TETNG</name>
<feature type="binding site" evidence="7">
    <location>
        <position position="383"/>
    </location>
    <ligand>
        <name>Ca(2+)</name>
        <dbReference type="ChEBI" id="CHEBI:29108"/>
    </ligand>
</feature>
<feature type="compositionally biased region" description="Polar residues" evidence="8">
    <location>
        <begin position="50"/>
        <end position="79"/>
    </location>
</feature>
<gene>
    <name evidence="11" type="ORF">GSTENG00022554001</name>
</gene>
<dbReference type="Pfam" id="PF00927">
    <property type="entry name" value="Transglut_C"/>
    <property type="match status" value="2"/>
</dbReference>
<evidence type="ECO:0000256" key="4">
    <source>
        <dbReference type="ARBA" id="ARBA00022723"/>
    </source>
</evidence>
<comment type="subcellular location">
    <subcellularLocation>
        <location evidence="1">Cytoplasm</location>
    </subcellularLocation>
</comment>
<dbReference type="OrthoDB" id="437511at2759"/>
<feature type="binding site" evidence="7">
    <location>
        <position position="432"/>
    </location>
    <ligand>
        <name>Ca(2+)</name>
        <dbReference type="ChEBI" id="CHEBI:29108"/>
    </ligand>
</feature>
<evidence type="ECO:0000259" key="10">
    <source>
        <dbReference type="Pfam" id="PF00927"/>
    </source>
</evidence>
<comment type="cofactor">
    <cofactor evidence="7">
        <name>Ca(2+)</name>
        <dbReference type="ChEBI" id="CHEBI:29108"/>
    </cofactor>
    <text evidence="7">Binds 1 Ca(2+) ion per subunit.</text>
</comment>
<feature type="active site" evidence="6">
    <location>
        <position position="256"/>
    </location>
</feature>
<evidence type="ECO:0000313" key="11">
    <source>
        <dbReference type="EMBL" id="CAG03221.1"/>
    </source>
</evidence>
<feature type="binding site" evidence="7">
    <location>
        <position position="385"/>
    </location>
    <ligand>
        <name>Ca(2+)</name>
        <dbReference type="ChEBI" id="CHEBI:29108"/>
    </ligand>
</feature>
<evidence type="ECO:0000256" key="1">
    <source>
        <dbReference type="ARBA" id="ARBA00004496"/>
    </source>
</evidence>
<dbReference type="InterPro" id="IPR036985">
    <property type="entry name" value="Transglutaminase-like_sf"/>
</dbReference>
<keyword evidence="7" id="KW-0106">Calcium</keyword>
<dbReference type="InterPro" id="IPR036238">
    <property type="entry name" value="Transglutaminase_C_sf"/>
</dbReference>
<comment type="similarity">
    <text evidence="2">Belongs to the transglutaminase superfamily. Transglutaminase family.</text>
</comment>
<keyword evidence="3" id="KW-0963">Cytoplasm</keyword>
<dbReference type="InterPro" id="IPR050779">
    <property type="entry name" value="Transglutaminase"/>
</dbReference>
<dbReference type="PANTHER" id="PTHR11590:SF6">
    <property type="entry name" value="PROTEIN-GLUTAMINE GAMMA-GLUTAMYLTRANSFERASE 2"/>
    <property type="match status" value="1"/>
</dbReference>
<protein>
    <submittedName>
        <fullName evidence="11">(spotted green pufferfish) hypothetical protein</fullName>
    </submittedName>
</protein>
<reference evidence="11" key="1">
    <citation type="journal article" date="2004" name="Nature">
        <title>Genome duplication in the teleost fish Tetraodon nigroviridis reveals the early vertebrate proto-karyotype.</title>
        <authorList>
            <person name="Jaillon O."/>
            <person name="Aury J.-M."/>
            <person name="Brunet F."/>
            <person name="Petit J.-L."/>
            <person name="Stange-Thomann N."/>
            <person name="Mauceli E."/>
            <person name="Bouneau L."/>
            <person name="Fischer C."/>
            <person name="Ozouf-Costaz C."/>
            <person name="Bernot A."/>
            <person name="Nicaud S."/>
            <person name="Jaffe D."/>
            <person name="Fisher S."/>
            <person name="Lutfalla G."/>
            <person name="Dossat C."/>
            <person name="Segurens B."/>
            <person name="Dasilva C."/>
            <person name="Salanoubat M."/>
            <person name="Levy M."/>
            <person name="Boudet N."/>
            <person name="Castellano S."/>
            <person name="Anthouard V."/>
            <person name="Jubin C."/>
            <person name="Castelli V."/>
            <person name="Katinka M."/>
            <person name="Vacherie B."/>
            <person name="Biemont C."/>
            <person name="Skalli Z."/>
            <person name="Cattolico L."/>
            <person name="Poulain J."/>
            <person name="De Berardinis V."/>
            <person name="Cruaud C."/>
            <person name="Duprat S."/>
            <person name="Brottier P."/>
            <person name="Coutanceau J.-P."/>
            <person name="Gouzy J."/>
            <person name="Parra G."/>
            <person name="Lardier G."/>
            <person name="Chapple C."/>
            <person name="McKernan K.J."/>
            <person name="McEwan P."/>
            <person name="Bosak S."/>
            <person name="Kellis M."/>
            <person name="Volff J.-N."/>
            <person name="Guigo R."/>
            <person name="Zody M.C."/>
            <person name="Mesirov J."/>
            <person name="Lindblad-Toh K."/>
            <person name="Birren B."/>
            <person name="Nusbaum C."/>
            <person name="Kahn D."/>
            <person name="Robinson-Rechavi M."/>
            <person name="Laudet V."/>
            <person name="Schachter V."/>
            <person name="Quetier F."/>
            <person name="Saurin W."/>
            <person name="Scarpelli C."/>
            <person name="Wincker P."/>
            <person name="Lander E.S."/>
            <person name="Weissenbach J."/>
            <person name="Roest Crollius H."/>
        </authorList>
    </citation>
    <scope>NUCLEOTIDE SEQUENCE [LARGE SCALE GENOMIC DNA]</scope>
</reference>
<evidence type="ECO:0000256" key="2">
    <source>
        <dbReference type="ARBA" id="ARBA00005968"/>
    </source>
</evidence>
<dbReference type="InterPro" id="IPR001102">
    <property type="entry name" value="Transglutaminase_N"/>
</dbReference>
<evidence type="ECO:0000256" key="8">
    <source>
        <dbReference type="SAM" id="MobiDB-lite"/>
    </source>
</evidence>
<feature type="active site" evidence="6">
    <location>
        <position position="320"/>
    </location>
</feature>
<evidence type="ECO:0000256" key="5">
    <source>
        <dbReference type="ARBA" id="ARBA00022801"/>
    </source>
</evidence>
<dbReference type="Gene3D" id="2.60.40.10">
    <property type="entry name" value="Immunoglobulins"/>
    <property type="match status" value="4"/>
</dbReference>
<comment type="caution">
    <text evidence="11">The sequence shown here is derived from an EMBL/GenBank/DDBJ whole genome shotgun (WGS) entry which is preliminary data.</text>
</comment>
<dbReference type="GO" id="GO:0016787">
    <property type="term" value="F:hydrolase activity"/>
    <property type="evidence" value="ECO:0007669"/>
    <property type="project" value="UniProtKB-KW"/>
</dbReference>
<dbReference type="PANTHER" id="PTHR11590">
    <property type="entry name" value="PROTEIN-GLUTAMINE GAMMA-GLUTAMYLTRANSFERASE"/>
    <property type="match status" value="1"/>
</dbReference>
<dbReference type="Pfam" id="PF00868">
    <property type="entry name" value="Transglut_N"/>
    <property type="match status" value="1"/>
</dbReference>
<accession>Q4S811</accession>
<reference evidence="11" key="2">
    <citation type="submission" date="2004-02" db="EMBL/GenBank/DDBJ databases">
        <authorList>
            <consortium name="Genoscope"/>
            <consortium name="Whitehead Institute Centre for Genome Research"/>
        </authorList>
    </citation>
    <scope>NUCLEOTIDE SEQUENCE</scope>
</reference>
<dbReference type="InterPro" id="IPR038765">
    <property type="entry name" value="Papain-like_cys_pep_sf"/>
</dbReference>
<evidence type="ECO:0000256" key="3">
    <source>
        <dbReference type="ARBA" id="ARBA00022490"/>
    </source>
</evidence>
<keyword evidence="4 7" id="KW-0479">Metal-binding</keyword>
<evidence type="ECO:0000256" key="7">
    <source>
        <dbReference type="PIRSR" id="PIRSR000459-2"/>
    </source>
</evidence>
<dbReference type="GO" id="GO:0007399">
    <property type="term" value="P:nervous system development"/>
    <property type="evidence" value="ECO:0007669"/>
    <property type="project" value="UniProtKB-ARBA"/>
</dbReference>
<dbReference type="InterPro" id="IPR008958">
    <property type="entry name" value="Transglutaminase_C"/>
</dbReference>
<dbReference type="SUPFAM" id="SSF81296">
    <property type="entry name" value="E set domains"/>
    <property type="match status" value="1"/>
</dbReference>
<organism evidence="11">
    <name type="scientific">Tetraodon nigroviridis</name>
    <name type="common">Spotted green pufferfish</name>
    <name type="synonym">Chelonodon nigroviridis</name>
    <dbReference type="NCBI Taxonomy" id="99883"/>
    <lineage>
        <taxon>Eukaryota</taxon>
        <taxon>Metazoa</taxon>
        <taxon>Chordata</taxon>
        <taxon>Craniata</taxon>
        <taxon>Vertebrata</taxon>
        <taxon>Euteleostomi</taxon>
        <taxon>Actinopterygii</taxon>
        <taxon>Neopterygii</taxon>
        <taxon>Teleostei</taxon>
        <taxon>Neoteleostei</taxon>
        <taxon>Acanthomorphata</taxon>
        <taxon>Eupercaria</taxon>
        <taxon>Tetraodontiformes</taxon>
        <taxon>Tetradontoidea</taxon>
        <taxon>Tetraodontidae</taxon>
        <taxon>Tetraodon</taxon>
    </lineage>
</organism>
<sequence>MERCDLNIKTNNTDHRTDRYGDKRLVVRRGQPFTLFFLLKPGSTALKPSETSFTVQTGPLPQKKSNTKVSFGLSGSTPDTEWRASATDGPSEKTVCVSITSAPTAPVGLYALSVKLEGQKTKLGEFVLLFNAWCLRDAVYMRSETKRQEYVLSQHGQIFRGTSKRIKGTPWSYGQFDPDILDICLKILDANPKFVSDADQDCSARRDPVYVTRVLSAMVGPRVGGRYRGAPQNLLLMLTCLRPSWRREEAPGSALCSLLADQQQRRHGRAGGAVERLHRRRPPGQLDRQRGHPAAVGRERARLLRPVLGLRRGRLHRNFHVWVESWMTRPDLGPDFDGWQTSDPTPQETSEGVYCCGPAPVRAIKEGELTVKYDAPFIFAEVNADVVDLVRLKDGKTVRIGGSTKSVGQFISTKAVGSDERHDITHQYKYPEGSEEERQVYEKAQHHNKLQKRGEEPGLRLKIKLVDSVVVGWDFEVFAVLTNNCMEARTCSFLFFARTVSYNGKLGDTCGVISEKVEVPPGGGQHTNPPSAAGTRLTRLCSVPVSPPEKRLSLRLEYQSYGSKLTSDRLIQLSAVAMDKNSMDFQKAEKNIVLDDPDIQIKLVGEARAKGLLTAELTLVNSLPEVLKDCSFTLEGVGLTEGGALTHSIGDVGPGQEARASVQLCPSRAGATVLLVNFHSDKLTNVRSFINVVIG</sequence>
<feature type="region of interest" description="Disordered" evidence="8">
    <location>
        <begin position="50"/>
        <end position="88"/>
    </location>
</feature>
<keyword evidence="5" id="KW-0378">Hydrolase</keyword>
<evidence type="ECO:0000256" key="6">
    <source>
        <dbReference type="PIRSR" id="PIRSR000459-1"/>
    </source>
</evidence>
<dbReference type="GO" id="GO:0046872">
    <property type="term" value="F:metal ion binding"/>
    <property type="evidence" value="ECO:0007669"/>
    <property type="project" value="UniProtKB-KW"/>
</dbReference>
<dbReference type="Gene3D" id="3.90.260.10">
    <property type="entry name" value="Transglutaminase-like"/>
    <property type="match status" value="2"/>
</dbReference>
<dbReference type="GO" id="GO:0003810">
    <property type="term" value="F:protein-glutamine gamma-glutamyltransferase activity"/>
    <property type="evidence" value="ECO:0007669"/>
    <property type="project" value="InterPro"/>
</dbReference>
<dbReference type="FunFam" id="2.60.40.10:FF:000090">
    <property type="entry name" value="Protein-glutamine gamma-glutamyltransferase 2"/>
    <property type="match status" value="1"/>
</dbReference>
<dbReference type="SUPFAM" id="SSF49309">
    <property type="entry name" value="Transglutaminase, two C-terminal domains"/>
    <property type="match status" value="2"/>
</dbReference>
<dbReference type="InterPro" id="IPR013783">
    <property type="entry name" value="Ig-like_fold"/>
</dbReference>
<dbReference type="AlphaFoldDB" id="Q4S811"/>
<feature type="binding site" evidence="7">
    <location>
        <position position="437"/>
    </location>
    <ligand>
        <name>Ca(2+)</name>
        <dbReference type="ChEBI" id="CHEBI:29108"/>
    </ligand>
</feature>
<dbReference type="PIRSF" id="PIRSF000459">
    <property type="entry name" value="TGM_EBP42"/>
    <property type="match status" value="1"/>
</dbReference>
<feature type="non-terminal residue" evidence="11">
    <location>
        <position position="1"/>
    </location>
</feature>